<dbReference type="PANTHER" id="PTHR46470">
    <property type="entry name" value="N-ACYLNEURAMINATE-9-PHOSPHATASE"/>
    <property type="match status" value="1"/>
</dbReference>
<dbReference type="Gene3D" id="1.10.150.240">
    <property type="entry name" value="Putative phosphatase, domain 2"/>
    <property type="match status" value="1"/>
</dbReference>
<dbReference type="OrthoDB" id="9802350at2"/>
<sequence>MIGRFEVISIDMFQTLVDVHTRRNYIWKRILEKDYSEKLAQEYSNLMGEFIYKRFHEDVILAKEFSNLKSIFREYYKEVFIKTGLKFSARKASEIWANEHSLANPYSDTNHFFNFIGKAIPICLVSDSDIDMISSHIENFNFDEVFISEKLKAYKNQSNGKVFKKVIEYYNVKPERILHIGDTLSDIMGANRVGIKTCWINRNEDKWKHEIKPTYIINSLRDIADILGLEKENQVI</sequence>
<organism evidence="4 5">
    <name type="scientific">Orenia metallireducens</name>
    <dbReference type="NCBI Taxonomy" id="1413210"/>
    <lineage>
        <taxon>Bacteria</taxon>
        <taxon>Bacillati</taxon>
        <taxon>Bacillota</taxon>
        <taxon>Clostridia</taxon>
        <taxon>Halanaerobiales</taxon>
        <taxon>Halobacteroidaceae</taxon>
        <taxon>Orenia</taxon>
    </lineage>
</organism>
<dbReference type="GO" id="GO:0016791">
    <property type="term" value="F:phosphatase activity"/>
    <property type="evidence" value="ECO:0007669"/>
    <property type="project" value="TreeGrafter"/>
</dbReference>
<dbReference type="InterPro" id="IPR051400">
    <property type="entry name" value="HAD-like_hydrolase"/>
</dbReference>
<evidence type="ECO:0000256" key="1">
    <source>
        <dbReference type="ARBA" id="ARBA00001946"/>
    </source>
</evidence>
<dbReference type="EMBL" id="OBDZ01000032">
    <property type="protein sequence ID" value="SNY43583.1"/>
    <property type="molecule type" value="Genomic_DNA"/>
</dbReference>
<name>A0A285I6S1_9FIRM</name>
<dbReference type="SFLD" id="SFLDG01129">
    <property type="entry name" value="C1.5:_HAD__Beta-PGM__Phosphata"/>
    <property type="match status" value="1"/>
</dbReference>
<dbReference type="InterPro" id="IPR023198">
    <property type="entry name" value="PGP-like_dom2"/>
</dbReference>
<dbReference type="Pfam" id="PF00702">
    <property type="entry name" value="Hydrolase"/>
    <property type="match status" value="1"/>
</dbReference>
<dbReference type="PRINTS" id="PR00413">
    <property type="entry name" value="HADHALOGNASE"/>
</dbReference>
<keyword evidence="3" id="KW-0460">Magnesium</keyword>
<dbReference type="InterPro" id="IPR006439">
    <property type="entry name" value="HAD-SF_hydro_IA"/>
</dbReference>
<accession>A0A285I6S1</accession>
<dbReference type="AlphaFoldDB" id="A0A285I6S1"/>
<evidence type="ECO:0000256" key="2">
    <source>
        <dbReference type="ARBA" id="ARBA00022801"/>
    </source>
</evidence>
<dbReference type="GO" id="GO:0019752">
    <property type="term" value="P:carboxylic acid metabolic process"/>
    <property type="evidence" value="ECO:0007669"/>
    <property type="project" value="UniProtKB-ARBA"/>
</dbReference>
<reference evidence="5" key="1">
    <citation type="submission" date="2017-09" db="EMBL/GenBank/DDBJ databases">
        <authorList>
            <person name="Varghese N."/>
            <person name="Submissions S."/>
        </authorList>
    </citation>
    <scope>NUCLEOTIDE SEQUENCE [LARGE SCALE GENOMIC DNA]</scope>
    <source>
        <strain evidence="5">MSL47</strain>
    </source>
</reference>
<protein>
    <submittedName>
        <fullName evidence="4">Putative hydrolase of the HAD superfamily</fullName>
    </submittedName>
</protein>
<keyword evidence="2 4" id="KW-0378">Hydrolase</keyword>
<dbReference type="Gene3D" id="3.40.50.1000">
    <property type="entry name" value="HAD superfamily/HAD-like"/>
    <property type="match status" value="1"/>
</dbReference>
<proteinExistence type="predicted"/>
<evidence type="ECO:0000313" key="4">
    <source>
        <dbReference type="EMBL" id="SNY43583.1"/>
    </source>
</evidence>
<dbReference type="PANTHER" id="PTHR46470:SF3">
    <property type="entry name" value="N-ACYLNEURAMINATE-9-PHOSPHATASE"/>
    <property type="match status" value="1"/>
</dbReference>
<comment type="cofactor">
    <cofactor evidence="1">
        <name>Mg(2+)</name>
        <dbReference type="ChEBI" id="CHEBI:18420"/>
    </cofactor>
</comment>
<evidence type="ECO:0000313" key="5">
    <source>
        <dbReference type="Proteomes" id="UP000219573"/>
    </source>
</evidence>
<dbReference type="Proteomes" id="UP000219573">
    <property type="component" value="Unassembled WGS sequence"/>
</dbReference>
<evidence type="ECO:0000256" key="3">
    <source>
        <dbReference type="ARBA" id="ARBA00022842"/>
    </source>
</evidence>
<dbReference type="RefSeq" id="WP_097019209.1">
    <property type="nucleotide sequence ID" value="NZ_OBDZ01000032.1"/>
</dbReference>
<dbReference type="SUPFAM" id="SSF56784">
    <property type="entry name" value="HAD-like"/>
    <property type="match status" value="1"/>
</dbReference>
<dbReference type="InterPro" id="IPR036412">
    <property type="entry name" value="HAD-like_sf"/>
</dbReference>
<keyword evidence="5" id="KW-1185">Reference proteome</keyword>
<dbReference type="SFLD" id="SFLDS00003">
    <property type="entry name" value="Haloacid_Dehalogenase"/>
    <property type="match status" value="1"/>
</dbReference>
<gene>
    <name evidence="4" type="ORF">SAMN06265827_13217</name>
</gene>
<dbReference type="InterPro" id="IPR023214">
    <property type="entry name" value="HAD_sf"/>
</dbReference>